<dbReference type="PROSITE" id="PS00410">
    <property type="entry name" value="G_DYNAMIN_1"/>
    <property type="match status" value="1"/>
</dbReference>
<dbReference type="Proteomes" id="UP000694700">
    <property type="component" value="Unplaced"/>
</dbReference>
<dbReference type="Pfam" id="PF01031">
    <property type="entry name" value="Dynamin_M"/>
    <property type="match status" value="1"/>
</dbReference>
<keyword evidence="4 5" id="KW-0342">GTP-binding</keyword>
<name>A0A8C2BPA2_CYPCA</name>
<dbReference type="PANTHER" id="PTHR11566">
    <property type="entry name" value="DYNAMIN"/>
    <property type="match status" value="1"/>
</dbReference>
<dbReference type="SMART" id="SM00053">
    <property type="entry name" value="DYNc"/>
    <property type="match status" value="1"/>
</dbReference>
<dbReference type="Pfam" id="PF02212">
    <property type="entry name" value="GED"/>
    <property type="match status" value="1"/>
</dbReference>
<dbReference type="GO" id="GO:0008017">
    <property type="term" value="F:microtubule binding"/>
    <property type="evidence" value="ECO:0007669"/>
    <property type="project" value="TreeGrafter"/>
</dbReference>
<dbReference type="Ensembl" id="ENSCCRT00015126826.1">
    <property type="protein sequence ID" value="ENSCCRP00015122930.1"/>
    <property type="gene ID" value="ENSCCRG00015048272.1"/>
</dbReference>
<proteinExistence type="inferred from homology"/>
<dbReference type="GO" id="GO:0051607">
    <property type="term" value="P:defense response to virus"/>
    <property type="evidence" value="ECO:0007669"/>
    <property type="project" value="TreeGrafter"/>
</dbReference>
<dbReference type="InterPro" id="IPR020850">
    <property type="entry name" value="GED_dom"/>
</dbReference>
<dbReference type="Gene3D" id="1.20.120.1240">
    <property type="entry name" value="Dynamin, middle domain"/>
    <property type="match status" value="2"/>
</dbReference>
<evidence type="ECO:0000256" key="1">
    <source>
        <dbReference type="ARBA" id="ARBA00004496"/>
    </source>
</evidence>
<evidence type="ECO:0000256" key="3">
    <source>
        <dbReference type="ARBA" id="ARBA00022741"/>
    </source>
</evidence>
<dbReference type="PROSITE" id="PS51388">
    <property type="entry name" value="GED"/>
    <property type="match status" value="1"/>
</dbReference>
<protein>
    <submittedName>
        <fullName evidence="8">Myxovirus (influenza virus) resistance F</fullName>
    </submittedName>
</protein>
<dbReference type="GO" id="GO:0031623">
    <property type="term" value="P:receptor internalization"/>
    <property type="evidence" value="ECO:0007669"/>
    <property type="project" value="TreeGrafter"/>
</dbReference>
<dbReference type="GO" id="GO:0005525">
    <property type="term" value="F:GTP binding"/>
    <property type="evidence" value="ECO:0007669"/>
    <property type="project" value="UniProtKB-KW"/>
</dbReference>
<dbReference type="PANTHER" id="PTHR11566:SF225">
    <property type="entry name" value="INTERFERON-INDUCED GTP-BINDING PROTEIN MX-RELATED"/>
    <property type="match status" value="1"/>
</dbReference>
<evidence type="ECO:0000256" key="5">
    <source>
        <dbReference type="RuleBase" id="RU003932"/>
    </source>
</evidence>
<dbReference type="GO" id="GO:0005874">
    <property type="term" value="C:microtubule"/>
    <property type="evidence" value="ECO:0007669"/>
    <property type="project" value="TreeGrafter"/>
</dbReference>
<comment type="subcellular location">
    <subcellularLocation>
        <location evidence="1">Cytoplasm</location>
    </subcellularLocation>
</comment>
<dbReference type="SUPFAM" id="SSF52540">
    <property type="entry name" value="P-loop containing nucleoside triphosphate hydrolases"/>
    <property type="match status" value="1"/>
</dbReference>
<dbReference type="InterPro" id="IPR001401">
    <property type="entry name" value="Dynamin_GTPase"/>
</dbReference>
<evidence type="ECO:0000259" key="6">
    <source>
        <dbReference type="PROSITE" id="PS51388"/>
    </source>
</evidence>
<dbReference type="InterPro" id="IPR045063">
    <property type="entry name" value="Dynamin_N"/>
</dbReference>
<feature type="domain" description="GED" evidence="6">
    <location>
        <begin position="525"/>
        <end position="611"/>
    </location>
</feature>
<keyword evidence="2" id="KW-0963">Cytoplasm</keyword>
<dbReference type="GO" id="GO:0098793">
    <property type="term" value="C:presynapse"/>
    <property type="evidence" value="ECO:0007669"/>
    <property type="project" value="GOC"/>
</dbReference>
<keyword evidence="3 5" id="KW-0547">Nucleotide-binding</keyword>
<evidence type="ECO:0000256" key="2">
    <source>
        <dbReference type="ARBA" id="ARBA00022490"/>
    </source>
</evidence>
<evidence type="ECO:0000256" key="4">
    <source>
        <dbReference type="ARBA" id="ARBA00023134"/>
    </source>
</evidence>
<dbReference type="PRINTS" id="PR00195">
    <property type="entry name" value="DYNAMIN"/>
</dbReference>
<sequence>MNNQDEERYTFHNHLTESVQPLIELIDSLRLIGIEKDMDLPSIAVVGDQSSGKSSVLEALSGVGLPRGSGIVTRCPLELKLRKFKKGPWSGTISYCGHKETFYDPSMVDNLVRKAQNDLAGNTVGISDELVTLEISSPDVCDLTLIDLPGITRVPVQGQPDDIADQIKNLIQKYISKSETIILVVVPCNVDITTTEALRMAQHADPDGYRTLAILTKPDLIDKGAEIDVLNIVQGRVVPLSKGYIIVRCRGQSDINNKIPLDEAIDMEMEFFRNHRYFSSLLNDNKASTLCLTKKLTKELVDHIKKSLPHLTEQINARILGAREELKKYDQGPPLEEEEMGPFLSEARFNDQIDELSRTGHSKGRNMHALLRPVFKKWDSTLRETEVSCKLRYVKTIEMIEKYNEMHRGRELLTFSEFIKFEYVIHDHVAALQKPAMQTLKDVQGTVYSFLNVQLKMFRNKYFLNTSEIKEFIAMEHLVFTQDKVLQKKLEESDIHQMTGLERYENLHEDDMVLNSKGCALLDTRNLVPEKLALYYEIIYQRLTDYVPMLLILFMLKNAAKTLRHQMLEMRNGADVAKLLKEDSEQGRRRADLKKRLERLTQAQELINNRR</sequence>
<dbReference type="FunFam" id="3.40.50.300:FF:000621">
    <property type="entry name" value="Interferon-induced GTP-binding protein Mx1"/>
    <property type="match status" value="1"/>
</dbReference>
<evidence type="ECO:0000259" key="7">
    <source>
        <dbReference type="PROSITE" id="PS51718"/>
    </source>
</evidence>
<dbReference type="Pfam" id="PF00350">
    <property type="entry name" value="Dynamin_N"/>
    <property type="match status" value="1"/>
</dbReference>
<dbReference type="GO" id="GO:0005634">
    <property type="term" value="C:nucleus"/>
    <property type="evidence" value="ECO:0007669"/>
    <property type="project" value="TreeGrafter"/>
</dbReference>
<dbReference type="InterPro" id="IPR003130">
    <property type="entry name" value="GED"/>
</dbReference>
<dbReference type="GO" id="GO:0005737">
    <property type="term" value="C:cytoplasm"/>
    <property type="evidence" value="ECO:0007669"/>
    <property type="project" value="UniProtKB-SubCell"/>
</dbReference>
<dbReference type="GO" id="GO:0005886">
    <property type="term" value="C:plasma membrane"/>
    <property type="evidence" value="ECO:0007669"/>
    <property type="project" value="TreeGrafter"/>
</dbReference>
<accession>A0A8C2BPA2</accession>
<dbReference type="InterPro" id="IPR030381">
    <property type="entry name" value="G_DYNAMIN_dom"/>
</dbReference>
<comment type="similarity">
    <text evidence="5">Belongs to the TRAFAC class dynamin-like GTPase superfamily. Dynamin/Fzo/YdjA family.</text>
</comment>
<dbReference type="InterPro" id="IPR000375">
    <property type="entry name" value="Dynamin_stalk"/>
</dbReference>
<dbReference type="PROSITE" id="PS51718">
    <property type="entry name" value="G_DYNAMIN_2"/>
    <property type="match status" value="1"/>
</dbReference>
<dbReference type="SMART" id="SM00302">
    <property type="entry name" value="GED"/>
    <property type="match status" value="1"/>
</dbReference>
<reference evidence="8" key="1">
    <citation type="submission" date="2025-08" db="UniProtKB">
        <authorList>
            <consortium name="Ensembl"/>
        </authorList>
    </citation>
    <scope>IDENTIFICATION</scope>
</reference>
<dbReference type="GO" id="GO:0016185">
    <property type="term" value="P:synaptic vesicle budding from presynaptic endocytic zone membrane"/>
    <property type="evidence" value="ECO:0007669"/>
    <property type="project" value="TreeGrafter"/>
</dbReference>
<organism evidence="8 9">
    <name type="scientific">Cyprinus carpio</name>
    <name type="common">Common carp</name>
    <dbReference type="NCBI Taxonomy" id="7962"/>
    <lineage>
        <taxon>Eukaryota</taxon>
        <taxon>Metazoa</taxon>
        <taxon>Chordata</taxon>
        <taxon>Craniata</taxon>
        <taxon>Vertebrata</taxon>
        <taxon>Euteleostomi</taxon>
        <taxon>Actinopterygii</taxon>
        <taxon>Neopterygii</taxon>
        <taxon>Teleostei</taxon>
        <taxon>Ostariophysi</taxon>
        <taxon>Cypriniformes</taxon>
        <taxon>Cyprinidae</taxon>
        <taxon>Cyprininae</taxon>
        <taxon>Cyprinus</taxon>
    </lineage>
</organism>
<dbReference type="AlphaFoldDB" id="A0A8C2BPA2"/>
<feature type="domain" description="Dynamin-type G" evidence="7">
    <location>
        <begin position="37"/>
        <end position="309"/>
    </location>
</feature>
<dbReference type="GO" id="GO:0003924">
    <property type="term" value="F:GTPase activity"/>
    <property type="evidence" value="ECO:0007669"/>
    <property type="project" value="InterPro"/>
</dbReference>
<dbReference type="CDD" id="cd08771">
    <property type="entry name" value="DLP_1"/>
    <property type="match status" value="1"/>
</dbReference>
<dbReference type="Gene3D" id="3.40.50.300">
    <property type="entry name" value="P-loop containing nucleotide triphosphate hydrolases"/>
    <property type="match status" value="1"/>
</dbReference>
<dbReference type="InterPro" id="IPR027417">
    <property type="entry name" value="P-loop_NTPase"/>
</dbReference>
<dbReference type="InterPro" id="IPR019762">
    <property type="entry name" value="Dynamin_GTPase_CS"/>
</dbReference>
<dbReference type="InterPro" id="IPR022812">
    <property type="entry name" value="Dynamin"/>
</dbReference>
<evidence type="ECO:0000313" key="8">
    <source>
        <dbReference type="Ensembl" id="ENSCCRP00015122930.1"/>
    </source>
</evidence>
<evidence type="ECO:0000313" key="9">
    <source>
        <dbReference type="Proteomes" id="UP000694700"/>
    </source>
</evidence>